<accession>D0ME11</accession>
<evidence type="ECO:0000256" key="4">
    <source>
        <dbReference type="ARBA" id="ARBA00023239"/>
    </source>
</evidence>
<dbReference type="SUPFAM" id="SSF51569">
    <property type="entry name" value="Aldolase"/>
    <property type="match status" value="1"/>
</dbReference>
<dbReference type="RefSeq" id="WP_012844765.1">
    <property type="nucleotide sequence ID" value="NC_013501.1"/>
</dbReference>
<comment type="similarity">
    <text evidence="2">Belongs to the KHG/KDPG aldolase family.</text>
</comment>
<dbReference type="Proteomes" id="UP000002221">
    <property type="component" value="Chromosome"/>
</dbReference>
<name>D0ME11_RHOM4</name>
<evidence type="ECO:0000313" key="7">
    <source>
        <dbReference type="Proteomes" id="UP000002221"/>
    </source>
</evidence>
<evidence type="ECO:0000256" key="1">
    <source>
        <dbReference type="ARBA" id="ARBA00004761"/>
    </source>
</evidence>
<dbReference type="CDD" id="cd00452">
    <property type="entry name" value="KDPG_aldolase"/>
    <property type="match status" value="1"/>
</dbReference>
<dbReference type="InterPro" id="IPR013785">
    <property type="entry name" value="Aldolase_TIM"/>
</dbReference>
<dbReference type="Pfam" id="PF01081">
    <property type="entry name" value="Aldolase"/>
    <property type="match status" value="1"/>
</dbReference>
<evidence type="ECO:0000313" key="6">
    <source>
        <dbReference type="EMBL" id="ACY49155.1"/>
    </source>
</evidence>
<dbReference type="AlphaFoldDB" id="D0ME11"/>
<dbReference type="PANTHER" id="PTHR30246:SF1">
    <property type="entry name" value="2-DEHYDRO-3-DEOXY-6-PHOSPHOGALACTONATE ALDOLASE-RELATED"/>
    <property type="match status" value="1"/>
</dbReference>
<keyword evidence="7" id="KW-1185">Reference proteome</keyword>
<sequence>MRHEIVSELIRRGAVAVIRMSDPERLVRVVEAICEGGVTAIEITMSVPRAFQMIEEVARRLGDVALVGAGSVLDAETARLVIEAGARYVVSPVFKPEIIQTAHRYDVPALPGAFTPTEILAAHEAGADIVKVFPADVVGMAFFRAIKAPMPQLKLMPTGGVTLTNAGEWLRAGACAVGVGSALLDRAAIAEGRWEKLTENARTLMESIRQARAQ</sequence>
<organism evidence="6 7">
    <name type="scientific">Rhodothermus marinus (strain ATCC 43812 / DSM 4252 / R-10)</name>
    <name type="common">Rhodothermus obamensis</name>
    <dbReference type="NCBI Taxonomy" id="518766"/>
    <lineage>
        <taxon>Bacteria</taxon>
        <taxon>Pseudomonadati</taxon>
        <taxon>Rhodothermota</taxon>
        <taxon>Rhodothermia</taxon>
        <taxon>Rhodothermales</taxon>
        <taxon>Rhodothermaceae</taxon>
        <taxon>Rhodothermus</taxon>
    </lineage>
</organism>
<dbReference type="EMBL" id="CP001807">
    <property type="protein sequence ID" value="ACY49155.1"/>
    <property type="molecule type" value="Genomic_DNA"/>
</dbReference>
<evidence type="ECO:0000256" key="3">
    <source>
        <dbReference type="ARBA" id="ARBA00011233"/>
    </source>
</evidence>
<dbReference type="OrthoDB" id="9802667at2"/>
<dbReference type="PANTHER" id="PTHR30246">
    <property type="entry name" value="2-KETO-3-DEOXY-6-PHOSPHOGLUCONATE ALDOLASE"/>
    <property type="match status" value="1"/>
</dbReference>
<evidence type="ECO:0000256" key="2">
    <source>
        <dbReference type="ARBA" id="ARBA00006906"/>
    </source>
</evidence>
<keyword evidence="5" id="KW-0119">Carbohydrate metabolism</keyword>
<reference evidence="6 7" key="1">
    <citation type="journal article" date="2009" name="Stand. Genomic Sci.">
        <title>Complete genome sequence of Rhodothermus marinus type strain (R-10).</title>
        <authorList>
            <person name="Nolan M."/>
            <person name="Tindall B.J."/>
            <person name="Pomrenke H."/>
            <person name="Lapidus A."/>
            <person name="Copeland A."/>
            <person name="Glavina Del Rio T."/>
            <person name="Lucas S."/>
            <person name="Chen F."/>
            <person name="Tice H."/>
            <person name="Cheng J.F."/>
            <person name="Saunders E."/>
            <person name="Han C."/>
            <person name="Bruce D."/>
            <person name="Goodwin L."/>
            <person name="Chain P."/>
            <person name="Pitluck S."/>
            <person name="Ovchinikova G."/>
            <person name="Pati A."/>
            <person name="Ivanova N."/>
            <person name="Mavromatis K."/>
            <person name="Chen A."/>
            <person name="Palaniappan K."/>
            <person name="Land M."/>
            <person name="Hauser L."/>
            <person name="Chang Y.J."/>
            <person name="Jeffries C.D."/>
            <person name="Brettin T."/>
            <person name="Goker M."/>
            <person name="Bristow J."/>
            <person name="Eisen J.A."/>
            <person name="Markowitz V."/>
            <person name="Hugenholtz P."/>
            <person name="Kyrpides N.C."/>
            <person name="Klenk H.P."/>
            <person name="Detter J.C."/>
        </authorList>
    </citation>
    <scope>NUCLEOTIDE SEQUENCE [LARGE SCALE GENOMIC DNA]</scope>
    <source>
        <strain evidence="7">ATCC 43812 / DSM 4252 / R-10</strain>
    </source>
</reference>
<dbReference type="NCBIfam" id="TIGR01182">
    <property type="entry name" value="eda"/>
    <property type="match status" value="1"/>
</dbReference>
<dbReference type="STRING" id="518766.Rmar_2276"/>
<dbReference type="KEGG" id="rmr:Rmar_2276"/>
<comment type="pathway">
    <text evidence="1">Carbohydrate acid metabolism.</text>
</comment>
<dbReference type="GO" id="GO:0016829">
    <property type="term" value="F:lyase activity"/>
    <property type="evidence" value="ECO:0007669"/>
    <property type="project" value="UniProtKB-KW"/>
</dbReference>
<keyword evidence="4" id="KW-0456">Lyase</keyword>
<dbReference type="InterPro" id="IPR000887">
    <property type="entry name" value="Aldlse_KDPG_KHG"/>
</dbReference>
<protein>
    <submittedName>
        <fullName evidence="6">2-dehydro-3-deoxyphosphogluconate aldolase/4-hydroxy-2-oxoglutarate aldolase</fullName>
    </submittedName>
</protein>
<comment type="subunit">
    <text evidence="3">Homotrimer.</text>
</comment>
<proteinExistence type="inferred from homology"/>
<dbReference type="Gene3D" id="3.20.20.70">
    <property type="entry name" value="Aldolase class I"/>
    <property type="match status" value="1"/>
</dbReference>
<gene>
    <name evidence="6" type="ordered locus">Rmar_2276</name>
</gene>
<dbReference type="HOGENOM" id="CLU_077795_2_0_10"/>
<evidence type="ECO:0000256" key="5">
    <source>
        <dbReference type="ARBA" id="ARBA00023277"/>
    </source>
</evidence>
<dbReference type="eggNOG" id="COG0800">
    <property type="taxonomic scope" value="Bacteria"/>
</dbReference>